<dbReference type="GO" id="GO:0044718">
    <property type="term" value="P:siderophore transmembrane transport"/>
    <property type="evidence" value="ECO:0007669"/>
    <property type="project" value="TreeGrafter"/>
</dbReference>
<feature type="signal peptide" evidence="14">
    <location>
        <begin position="1"/>
        <end position="22"/>
    </location>
</feature>
<feature type="domain" description="TonB-dependent receptor plug" evidence="16">
    <location>
        <begin position="49"/>
        <end position="162"/>
    </location>
</feature>
<evidence type="ECO:0000256" key="7">
    <source>
        <dbReference type="ARBA" id="ARBA00023065"/>
    </source>
</evidence>
<comment type="caution">
    <text evidence="17">The sequence shown here is derived from an EMBL/GenBank/DDBJ whole genome shotgun (WGS) entry which is preliminary data.</text>
</comment>
<evidence type="ECO:0000256" key="11">
    <source>
        <dbReference type="ARBA" id="ARBA00023237"/>
    </source>
</evidence>
<proteinExistence type="inferred from homology"/>
<dbReference type="RefSeq" id="WP_119771904.1">
    <property type="nucleotide sequence ID" value="NZ_QYUO01000003.1"/>
</dbReference>
<sequence>MKSSYRLLYAALLAALATGASAQQVSGGPVKTLGTVTVTGGRPTSLPTQIPTTIEGVTGEQVEDTINATDSEDALKYLPSLLVRKRYIGDYDHAVLASRASGTGNSARSLVYADGILLSNLLGNGASFTPRWGLVTPEEIERVDVLYGPFSAAYPGNSVGAVVDYLTRMPTKFEGHAKLTGFTQSFQQYGADDTYSGHQASASLGNRNGNWFWWLNVNRLDSDGQPLVFATRLVSAGTASGAGTPVTGAIADKNPQNRDWWILGATNQVHTIQDHAKAKLAYDFSPTLRASYTLGWWQNEAKRTSQTYLHDAAGKPVYSGNVNIGGRQFALTPADFAPSNGKLEHVMHGLSVKSNIQGVWDWEVAASLYDYAKDQVRTPTTALPAASAGRITDMGGTGWHALSLKGTWRPDGAAGAHIVDMGYQRENYKLRTLVSDTPDWLNGGAAARFSAFNGNSALQSLYLQDTWRFAPAWRATLGGRLEEWHAYGGEIANASSVLPFVERKETHFSPKAAIAYQVSSELALKASLGRAVRMPTVAELYQGSISTGTIVNNDPNLRPEKSWTSEWTVERDLGNGLMRATLFHENTRDALYSQTNVTVTPSLTNIQNVDEIHTSGLELAYQANDIGLRGLDLNSSLTYADSTIAKNAKFPASVGKWQPRVPKWRANLLATYRANEKWTHTLGLRYSGRQYGTLDNSDPNGFSYTGVSKFLVADVRMHYRVARQWSLALGIDNLNNYKYWAFHPYTQRTVVAELKFSM</sequence>
<feature type="chain" id="PRO_5017319569" evidence="14">
    <location>
        <begin position="23"/>
        <end position="758"/>
    </location>
</feature>
<dbReference type="GO" id="GO:0015344">
    <property type="term" value="F:siderophore uptake transmembrane transporter activity"/>
    <property type="evidence" value="ECO:0007669"/>
    <property type="project" value="TreeGrafter"/>
</dbReference>
<keyword evidence="5 12" id="KW-0812">Transmembrane</keyword>
<evidence type="ECO:0000259" key="15">
    <source>
        <dbReference type="Pfam" id="PF00593"/>
    </source>
</evidence>
<evidence type="ECO:0000256" key="13">
    <source>
        <dbReference type="RuleBase" id="RU003357"/>
    </source>
</evidence>
<evidence type="ECO:0000256" key="5">
    <source>
        <dbReference type="ARBA" id="ARBA00022692"/>
    </source>
</evidence>
<dbReference type="SUPFAM" id="SSF56935">
    <property type="entry name" value="Porins"/>
    <property type="match status" value="1"/>
</dbReference>
<dbReference type="GO" id="GO:0009279">
    <property type="term" value="C:cell outer membrane"/>
    <property type="evidence" value="ECO:0007669"/>
    <property type="project" value="UniProtKB-SubCell"/>
</dbReference>
<comment type="similarity">
    <text evidence="2 12 13">Belongs to the TonB-dependent receptor family.</text>
</comment>
<dbReference type="AlphaFoldDB" id="A0A3A3FHZ7"/>
<dbReference type="InterPro" id="IPR000531">
    <property type="entry name" value="Beta-barrel_TonB"/>
</dbReference>
<evidence type="ECO:0000256" key="8">
    <source>
        <dbReference type="ARBA" id="ARBA00023077"/>
    </source>
</evidence>
<reference evidence="18" key="1">
    <citation type="submission" date="2018-09" db="EMBL/GenBank/DDBJ databases">
        <authorList>
            <person name="Zhu H."/>
        </authorList>
    </citation>
    <scope>NUCLEOTIDE SEQUENCE [LARGE SCALE GENOMIC DNA]</scope>
    <source>
        <strain evidence="18">K1R23-30</strain>
    </source>
</reference>
<keyword evidence="7" id="KW-0406">Ion transport</keyword>
<dbReference type="Gene3D" id="2.170.130.10">
    <property type="entry name" value="TonB-dependent receptor, plug domain"/>
    <property type="match status" value="1"/>
</dbReference>
<dbReference type="Pfam" id="PF07715">
    <property type="entry name" value="Plug"/>
    <property type="match status" value="1"/>
</dbReference>
<keyword evidence="18" id="KW-1185">Reference proteome</keyword>
<evidence type="ECO:0000256" key="2">
    <source>
        <dbReference type="ARBA" id="ARBA00009810"/>
    </source>
</evidence>
<comment type="subcellular location">
    <subcellularLocation>
        <location evidence="1 12">Cell outer membrane</location>
        <topology evidence="1 12">Multi-pass membrane protein</topology>
    </subcellularLocation>
</comment>
<keyword evidence="11 12" id="KW-0998">Cell outer membrane</keyword>
<dbReference type="EMBL" id="QYUO01000003">
    <property type="protein sequence ID" value="RJF92018.1"/>
    <property type="molecule type" value="Genomic_DNA"/>
</dbReference>
<dbReference type="InterPro" id="IPR039426">
    <property type="entry name" value="TonB-dep_rcpt-like"/>
</dbReference>
<dbReference type="Pfam" id="PF00593">
    <property type="entry name" value="TonB_dep_Rec_b-barrel"/>
    <property type="match status" value="1"/>
</dbReference>
<feature type="domain" description="TonB-dependent receptor-like beta-barrel" evidence="15">
    <location>
        <begin position="314"/>
        <end position="734"/>
    </location>
</feature>
<evidence type="ECO:0000256" key="10">
    <source>
        <dbReference type="ARBA" id="ARBA00023170"/>
    </source>
</evidence>
<evidence type="ECO:0000259" key="16">
    <source>
        <dbReference type="Pfam" id="PF07715"/>
    </source>
</evidence>
<dbReference type="Gene3D" id="2.40.170.20">
    <property type="entry name" value="TonB-dependent receptor, beta-barrel domain"/>
    <property type="match status" value="1"/>
</dbReference>
<evidence type="ECO:0000256" key="4">
    <source>
        <dbReference type="ARBA" id="ARBA00022452"/>
    </source>
</evidence>
<dbReference type="Proteomes" id="UP000265955">
    <property type="component" value="Unassembled WGS sequence"/>
</dbReference>
<keyword evidence="3 12" id="KW-0813">Transport</keyword>
<dbReference type="PANTHER" id="PTHR30069">
    <property type="entry name" value="TONB-DEPENDENT OUTER MEMBRANE RECEPTOR"/>
    <property type="match status" value="1"/>
</dbReference>
<protein>
    <submittedName>
        <fullName evidence="17">TonB-dependent receptor</fullName>
    </submittedName>
</protein>
<dbReference type="PANTHER" id="PTHR30069:SF53">
    <property type="entry name" value="COLICIN I RECEPTOR-RELATED"/>
    <property type="match status" value="1"/>
</dbReference>
<name>A0A3A3FHZ7_9BURK</name>
<dbReference type="InterPro" id="IPR012910">
    <property type="entry name" value="Plug_dom"/>
</dbReference>
<keyword evidence="10 17" id="KW-0675">Receptor</keyword>
<evidence type="ECO:0000256" key="12">
    <source>
        <dbReference type="PROSITE-ProRule" id="PRU01360"/>
    </source>
</evidence>
<evidence type="ECO:0000256" key="14">
    <source>
        <dbReference type="SAM" id="SignalP"/>
    </source>
</evidence>
<gene>
    <name evidence="17" type="ORF">D3871_25495</name>
</gene>
<evidence type="ECO:0000256" key="6">
    <source>
        <dbReference type="ARBA" id="ARBA00022729"/>
    </source>
</evidence>
<evidence type="ECO:0000256" key="3">
    <source>
        <dbReference type="ARBA" id="ARBA00022448"/>
    </source>
</evidence>
<evidence type="ECO:0000256" key="9">
    <source>
        <dbReference type="ARBA" id="ARBA00023136"/>
    </source>
</evidence>
<keyword evidence="9 12" id="KW-0472">Membrane</keyword>
<dbReference type="InterPro" id="IPR037066">
    <property type="entry name" value="Plug_dom_sf"/>
</dbReference>
<accession>A0A3A3FHZ7</accession>
<organism evidence="17 18">
    <name type="scientific">Noviherbaspirillum saxi</name>
    <dbReference type="NCBI Taxonomy" id="2320863"/>
    <lineage>
        <taxon>Bacteria</taxon>
        <taxon>Pseudomonadati</taxon>
        <taxon>Pseudomonadota</taxon>
        <taxon>Betaproteobacteria</taxon>
        <taxon>Burkholderiales</taxon>
        <taxon>Oxalobacteraceae</taxon>
        <taxon>Noviherbaspirillum</taxon>
    </lineage>
</organism>
<dbReference type="InterPro" id="IPR036942">
    <property type="entry name" value="Beta-barrel_TonB_sf"/>
</dbReference>
<evidence type="ECO:0000256" key="1">
    <source>
        <dbReference type="ARBA" id="ARBA00004571"/>
    </source>
</evidence>
<dbReference type="PROSITE" id="PS52016">
    <property type="entry name" value="TONB_DEPENDENT_REC_3"/>
    <property type="match status" value="1"/>
</dbReference>
<dbReference type="OrthoDB" id="9760620at2"/>
<dbReference type="CDD" id="cd01347">
    <property type="entry name" value="ligand_gated_channel"/>
    <property type="match status" value="1"/>
</dbReference>
<keyword evidence="4 12" id="KW-1134">Transmembrane beta strand</keyword>
<keyword evidence="6 14" id="KW-0732">Signal</keyword>
<evidence type="ECO:0000313" key="17">
    <source>
        <dbReference type="EMBL" id="RJF92018.1"/>
    </source>
</evidence>
<evidence type="ECO:0000313" key="18">
    <source>
        <dbReference type="Proteomes" id="UP000265955"/>
    </source>
</evidence>
<keyword evidence="8 13" id="KW-0798">TonB box</keyword>